<comment type="catalytic activity">
    <reaction evidence="5">
        <text>L-arginyl-[protein] + ATP = N(omega)-phospho-L-arginyl-[protein] + ADP + H(+)</text>
        <dbReference type="Rhea" id="RHEA:43384"/>
        <dbReference type="Rhea" id="RHEA-COMP:10532"/>
        <dbReference type="Rhea" id="RHEA-COMP:10533"/>
        <dbReference type="ChEBI" id="CHEBI:15378"/>
        <dbReference type="ChEBI" id="CHEBI:29965"/>
        <dbReference type="ChEBI" id="CHEBI:30616"/>
        <dbReference type="ChEBI" id="CHEBI:83226"/>
        <dbReference type="ChEBI" id="CHEBI:456216"/>
        <dbReference type="EC" id="2.7.14.1"/>
    </reaction>
</comment>
<evidence type="ECO:0000313" key="9">
    <source>
        <dbReference type="EMBL" id="TYZ22539.1"/>
    </source>
</evidence>
<feature type="binding site" evidence="6">
    <location>
        <begin position="177"/>
        <end position="181"/>
    </location>
    <ligand>
        <name>ATP</name>
        <dbReference type="ChEBI" id="CHEBI:30616"/>
    </ligand>
</feature>
<dbReference type="Proteomes" id="UP000323646">
    <property type="component" value="Unassembled WGS sequence"/>
</dbReference>
<keyword evidence="4 5" id="KW-0067">ATP-binding</keyword>
<sequence length="362" mass="40752">MAINDLLRSSELTWLKSGGTDGDVVVASRIRLARNLKGVPFPNRADMNQLSQVLVATDEVLPELEKSMGMPFDRVDVERLSPLQREVLIEKQLITDNLIKNPQYRATYVSDDRCISIMINEEDHLRIQCWAPGLNLDLPMSTAFTLDDLIESRLDMAFDEKMGYLTSCPTNLGTGLRASVLLHLPGLVFTRNVSSIINISPQLGLAVRALYGDDKEPVGSLFQISNQLTLGFSEEELIANLKSAVTEIVAHERRARKALALYRKEQLADEVWRAYGTLAYARMLSEREAMELLSKVRLGIDLKLIHEVKADCYADILIASHRSFLQNLAENENMSKIEIDQLRARKVREILGGHRMSSEEKS</sequence>
<dbReference type="PANTHER" id="PTHR11547:SF38">
    <property type="entry name" value="ARGININE KINASE 1-RELATED"/>
    <property type="match status" value="1"/>
</dbReference>
<protein>
    <recommendedName>
        <fullName evidence="5">Protein-arginine kinase</fullName>
        <ecNumber evidence="5">2.7.14.1</ecNumber>
    </recommendedName>
</protein>
<feature type="binding site" evidence="5 6">
    <location>
        <begin position="27"/>
        <end position="31"/>
    </location>
    <ligand>
        <name>ATP</name>
        <dbReference type="ChEBI" id="CHEBI:30616"/>
    </ligand>
</feature>
<dbReference type="GO" id="GO:0005615">
    <property type="term" value="C:extracellular space"/>
    <property type="evidence" value="ECO:0007669"/>
    <property type="project" value="TreeGrafter"/>
</dbReference>
<feature type="binding site" evidence="6">
    <location>
        <begin position="208"/>
        <end position="213"/>
    </location>
    <ligand>
        <name>ATP</name>
        <dbReference type="ChEBI" id="CHEBI:30616"/>
    </ligand>
</feature>
<keyword evidence="2 5" id="KW-0547">Nucleotide-binding</keyword>
<keyword evidence="1 5" id="KW-0808">Transferase</keyword>
<feature type="binding site" evidence="5 6">
    <location>
        <position position="126"/>
    </location>
    <ligand>
        <name>ATP</name>
        <dbReference type="ChEBI" id="CHEBI:30616"/>
    </ligand>
</feature>
<keyword evidence="3 5" id="KW-0418">Kinase</keyword>
<proteinExistence type="inferred from homology"/>
<evidence type="ECO:0000256" key="2">
    <source>
        <dbReference type="ARBA" id="ARBA00022741"/>
    </source>
</evidence>
<dbReference type="EMBL" id="VTOY01000005">
    <property type="protein sequence ID" value="TYZ22539.1"/>
    <property type="molecule type" value="Genomic_DNA"/>
</dbReference>
<evidence type="ECO:0000256" key="7">
    <source>
        <dbReference type="RuleBase" id="RU000505"/>
    </source>
</evidence>
<dbReference type="RefSeq" id="WP_149171465.1">
    <property type="nucleotide sequence ID" value="NZ_VTOY01000005.1"/>
</dbReference>
<evidence type="ECO:0000256" key="4">
    <source>
        <dbReference type="ARBA" id="ARBA00022840"/>
    </source>
</evidence>
<dbReference type="PANTHER" id="PTHR11547">
    <property type="entry name" value="ARGININE OR CREATINE KINASE"/>
    <property type="match status" value="1"/>
</dbReference>
<dbReference type="GO" id="GO:0046314">
    <property type="term" value="P:phosphocreatine biosynthetic process"/>
    <property type="evidence" value="ECO:0007669"/>
    <property type="project" value="InterPro"/>
</dbReference>
<evidence type="ECO:0000256" key="1">
    <source>
        <dbReference type="ARBA" id="ARBA00022679"/>
    </source>
</evidence>
<dbReference type="GO" id="GO:0005524">
    <property type="term" value="F:ATP binding"/>
    <property type="evidence" value="ECO:0007669"/>
    <property type="project" value="UniProtKB-UniRule"/>
</dbReference>
<dbReference type="InterPro" id="IPR023660">
    <property type="entry name" value="Arg_Kinase"/>
</dbReference>
<name>A0A5D6W6B8_9FIRM</name>
<dbReference type="AlphaFoldDB" id="A0A5D6W6B8"/>
<dbReference type="PROSITE" id="PS00112">
    <property type="entry name" value="PHOSPHAGEN_KINASE"/>
    <property type="match status" value="1"/>
</dbReference>
<dbReference type="PROSITE" id="PS51510">
    <property type="entry name" value="PHOSPHAGEN_KINASE_C"/>
    <property type="match status" value="1"/>
</dbReference>
<gene>
    <name evidence="5" type="primary">mcsB</name>
    <name evidence="9" type="ORF">FZ040_07780</name>
</gene>
<reference evidence="9 10" key="1">
    <citation type="submission" date="2019-08" db="EMBL/GenBank/DDBJ databases">
        <title>Selenomonas sp. mPRGC5 and Selenomonas sp. mPRGC8 isolated from ruminal fluid of dairy goat (Capra hircus).</title>
        <authorList>
            <person name="Poothong S."/>
            <person name="Nuengjamnong C."/>
            <person name="Tanasupawat S."/>
        </authorList>
    </citation>
    <scope>NUCLEOTIDE SEQUENCE [LARGE SCALE GENOMIC DNA]</scope>
    <source>
        <strain evidence="10">mPRGC5</strain>
    </source>
</reference>
<evidence type="ECO:0000256" key="5">
    <source>
        <dbReference type="HAMAP-Rule" id="MF_00602"/>
    </source>
</evidence>
<dbReference type="GO" id="GO:1990424">
    <property type="term" value="F:protein arginine kinase activity"/>
    <property type="evidence" value="ECO:0007669"/>
    <property type="project" value="UniProtKB-EC"/>
</dbReference>
<dbReference type="InterPro" id="IPR022415">
    <property type="entry name" value="ATP-guanido_PTrfase_AS"/>
</dbReference>
<evidence type="ECO:0000259" key="8">
    <source>
        <dbReference type="PROSITE" id="PS51510"/>
    </source>
</evidence>
<dbReference type="HAMAP" id="MF_00602">
    <property type="entry name" value="Prot_Arg_kinase"/>
    <property type="match status" value="1"/>
</dbReference>
<organism evidence="9 10">
    <name type="scientific">Selenomonas ruminis</name>
    <dbReference type="NCBI Taxonomy" id="2593411"/>
    <lineage>
        <taxon>Bacteria</taxon>
        <taxon>Bacillati</taxon>
        <taxon>Bacillota</taxon>
        <taxon>Negativicutes</taxon>
        <taxon>Selenomonadales</taxon>
        <taxon>Selenomonadaceae</taxon>
        <taxon>Selenomonas</taxon>
    </lineage>
</organism>
<dbReference type="OrthoDB" id="9791353at2"/>
<dbReference type="Pfam" id="PF00217">
    <property type="entry name" value="ATP-gua_Ptrans"/>
    <property type="match status" value="1"/>
</dbReference>
<dbReference type="InterPro" id="IPR022414">
    <property type="entry name" value="ATP-guanido_PTrfase_cat"/>
</dbReference>
<dbReference type="CDD" id="cd07930">
    <property type="entry name" value="bacterial_phosphagen_kinase"/>
    <property type="match status" value="1"/>
</dbReference>
<dbReference type="InterPro" id="IPR014746">
    <property type="entry name" value="Gln_synth/guanido_kin_cat_dom"/>
</dbReference>
<accession>A0A5D6W6B8</accession>
<evidence type="ECO:0000313" key="10">
    <source>
        <dbReference type="Proteomes" id="UP000323646"/>
    </source>
</evidence>
<comment type="caution">
    <text evidence="5 6">Lacks conserved residue(s) required for the propagation of feature annotation.</text>
</comment>
<feature type="domain" description="Phosphagen kinase C-terminal" evidence="8">
    <location>
        <begin position="24"/>
        <end position="255"/>
    </location>
</feature>
<dbReference type="Gene3D" id="3.30.590.10">
    <property type="entry name" value="Glutamine synthetase/guanido kinase, catalytic domain"/>
    <property type="match status" value="1"/>
</dbReference>
<dbReference type="NCBIfam" id="NF002194">
    <property type="entry name" value="PRK01059.1-4"/>
    <property type="match status" value="1"/>
</dbReference>
<comment type="similarity">
    <text evidence="5 6 7">Belongs to the ATP:guanido phosphotransferase family.</text>
</comment>
<keyword evidence="10" id="KW-1185">Reference proteome</keyword>
<dbReference type="EC" id="2.7.14.1" evidence="5"/>
<evidence type="ECO:0000256" key="3">
    <source>
        <dbReference type="ARBA" id="ARBA00022777"/>
    </source>
</evidence>
<comment type="caution">
    <text evidence="9">The sequence shown here is derived from an EMBL/GenBank/DDBJ whole genome shotgun (WGS) entry which is preliminary data.</text>
</comment>
<evidence type="ECO:0000256" key="6">
    <source>
        <dbReference type="PROSITE-ProRule" id="PRU00843"/>
    </source>
</evidence>
<dbReference type="GO" id="GO:0004111">
    <property type="term" value="F:creatine kinase activity"/>
    <property type="evidence" value="ECO:0007669"/>
    <property type="project" value="InterPro"/>
</dbReference>
<dbReference type="SUPFAM" id="SSF55931">
    <property type="entry name" value="Glutamine synthetase/guanido kinase"/>
    <property type="match status" value="1"/>
</dbReference>
<comment type="function">
    <text evidence="5">Catalyzes the specific phosphorylation of arginine residues in proteins.</text>
</comment>
<dbReference type="InterPro" id="IPR000749">
    <property type="entry name" value="ATP-guanido_PTrfase"/>
</dbReference>